<proteinExistence type="predicted"/>
<evidence type="ECO:0000256" key="4">
    <source>
        <dbReference type="SAM" id="Phobius"/>
    </source>
</evidence>
<name>A0AAV2E3A1_9ROSI</name>
<dbReference type="PANTHER" id="PTHR31234:SF68">
    <property type="entry name" value="EXPRESSED PROTEIN"/>
    <property type="match status" value="1"/>
</dbReference>
<evidence type="ECO:0000313" key="5">
    <source>
        <dbReference type="EMBL" id="CAL1380355.1"/>
    </source>
</evidence>
<evidence type="ECO:0008006" key="7">
    <source>
        <dbReference type="Google" id="ProtNLM"/>
    </source>
</evidence>
<keyword evidence="6" id="KW-1185">Reference proteome</keyword>
<organism evidence="5 6">
    <name type="scientific">Linum trigynum</name>
    <dbReference type="NCBI Taxonomy" id="586398"/>
    <lineage>
        <taxon>Eukaryota</taxon>
        <taxon>Viridiplantae</taxon>
        <taxon>Streptophyta</taxon>
        <taxon>Embryophyta</taxon>
        <taxon>Tracheophyta</taxon>
        <taxon>Spermatophyta</taxon>
        <taxon>Magnoliopsida</taxon>
        <taxon>eudicotyledons</taxon>
        <taxon>Gunneridae</taxon>
        <taxon>Pentapetalae</taxon>
        <taxon>rosids</taxon>
        <taxon>fabids</taxon>
        <taxon>Malpighiales</taxon>
        <taxon>Linaceae</taxon>
        <taxon>Linum</taxon>
    </lineage>
</organism>
<sequence>MEERVPAATAGSDPSPDNPPANPDLLPPPLPHSHPNNNHHVVSSPPSYHSRKISKAPSFSFTIQPETTYIIQIPKDQIFAVPPPEHAKIVERHRNEKKSSSQNSACCSSRCMSYTFAIVILIGIIVGVSIAITHALIKPKLPIFNIQRLNAKESTGFNVALTVKDDGKMSISPDGNGETTLMYKNIEIGSGRFPRLRVGSGQTKAISLQLKGIGKGKMPTAVKESMVDKKGKAPISLSLVMRIPVVMSASGVKSQSKEVNINCKLKVRSLGVSRGVTSQKCQGKFS</sequence>
<dbReference type="InterPro" id="IPR044839">
    <property type="entry name" value="NDR1-like"/>
</dbReference>
<keyword evidence="4" id="KW-1133">Transmembrane helix</keyword>
<dbReference type="PANTHER" id="PTHR31234">
    <property type="entry name" value="LATE EMBRYOGENESIS ABUNDANT (LEA) HYDROXYPROLINE-RICH GLYCOPROTEIN FAMILY"/>
    <property type="match status" value="1"/>
</dbReference>
<dbReference type="AlphaFoldDB" id="A0AAV2E3A1"/>
<feature type="compositionally biased region" description="Low complexity" evidence="3">
    <location>
        <begin position="33"/>
        <end position="48"/>
    </location>
</feature>
<evidence type="ECO:0000256" key="1">
    <source>
        <dbReference type="ARBA" id="ARBA00004370"/>
    </source>
</evidence>
<accession>A0AAV2E3A1</accession>
<reference evidence="5 6" key="1">
    <citation type="submission" date="2024-04" db="EMBL/GenBank/DDBJ databases">
        <authorList>
            <person name="Fracassetti M."/>
        </authorList>
    </citation>
    <scope>NUCLEOTIDE SEQUENCE [LARGE SCALE GENOMIC DNA]</scope>
</reference>
<feature type="region of interest" description="Disordered" evidence="3">
    <location>
        <begin position="1"/>
        <end position="53"/>
    </location>
</feature>
<feature type="transmembrane region" description="Helical" evidence="4">
    <location>
        <begin position="114"/>
        <end position="137"/>
    </location>
</feature>
<evidence type="ECO:0000256" key="3">
    <source>
        <dbReference type="SAM" id="MobiDB-lite"/>
    </source>
</evidence>
<comment type="subcellular location">
    <subcellularLocation>
        <location evidence="1">Membrane</location>
    </subcellularLocation>
</comment>
<evidence type="ECO:0000256" key="2">
    <source>
        <dbReference type="ARBA" id="ARBA00023136"/>
    </source>
</evidence>
<dbReference type="GO" id="GO:0098542">
    <property type="term" value="P:defense response to other organism"/>
    <property type="evidence" value="ECO:0007669"/>
    <property type="project" value="InterPro"/>
</dbReference>
<evidence type="ECO:0000313" key="6">
    <source>
        <dbReference type="Proteomes" id="UP001497516"/>
    </source>
</evidence>
<gene>
    <name evidence="5" type="ORF">LTRI10_LOCUS21806</name>
</gene>
<dbReference type="EMBL" id="OZ034817">
    <property type="protein sequence ID" value="CAL1380355.1"/>
    <property type="molecule type" value="Genomic_DNA"/>
</dbReference>
<dbReference type="GO" id="GO:0005886">
    <property type="term" value="C:plasma membrane"/>
    <property type="evidence" value="ECO:0007669"/>
    <property type="project" value="TreeGrafter"/>
</dbReference>
<protein>
    <recommendedName>
        <fullName evidence="7">Late embryogenesis abundant protein LEA-2 subgroup domain-containing protein</fullName>
    </recommendedName>
</protein>
<dbReference type="Proteomes" id="UP001497516">
    <property type="component" value="Chromosome 4"/>
</dbReference>
<keyword evidence="2 4" id="KW-0472">Membrane</keyword>
<feature type="compositionally biased region" description="Pro residues" evidence="3">
    <location>
        <begin position="16"/>
        <end position="32"/>
    </location>
</feature>
<keyword evidence="4" id="KW-0812">Transmembrane</keyword>